<dbReference type="Proteomes" id="UP000321595">
    <property type="component" value="Chromosome"/>
</dbReference>
<dbReference type="PROSITE" id="PS51257">
    <property type="entry name" value="PROKAR_LIPOPROTEIN"/>
    <property type="match status" value="1"/>
</dbReference>
<evidence type="ECO:0000313" key="2">
    <source>
        <dbReference type="Proteomes" id="UP000321595"/>
    </source>
</evidence>
<proteinExistence type="predicted"/>
<sequence length="337" mass="35720">MRLRFPLIFFVLVACGDSAPQPSTEVFDLRQEYWNLLCQAAQSCQTPTSEVLINRYRTLDECLSTPPPSFISARLLPNTLELIEAERIEFDSASASSCLTDLSAAFCEGDIYTLPETCAKSFRGQIGAGQTCESNLECEGEMECVLTNDGCSGTCQMPCNGQCTASQFCLAGSCFELAKLAETCRGTGGCEGDLVCSNAKCVEPNSLEIGAECSSDKACVKGSQCLDGECRPWTVAKEGEPCGFGIDTDLAICEFGSLCRNITLPDGLGTCRSPGEQGSVCQWPGQCAADLTCSTLMAAESGECEALREDLAPCAADHECESGTCQAGSCASSRCLE</sequence>
<dbReference type="RefSeq" id="WP_146959618.1">
    <property type="nucleotide sequence ID" value="NZ_CP042467.1"/>
</dbReference>
<dbReference type="KEGG" id="bbae:FRD01_11145"/>
<evidence type="ECO:0000313" key="1">
    <source>
        <dbReference type="EMBL" id="QED27779.1"/>
    </source>
</evidence>
<evidence type="ECO:0008006" key="3">
    <source>
        <dbReference type="Google" id="ProtNLM"/>
    </source>
</evidence>
<protein>
    <recommendedName>
        <fullName evidence="3">Dickkopf N-terminal cysteine-rich domain-containing protein</fullName>
    </recommendedName>
</protein>
<keyword evidence="2" id="KW-1185">Reference proteome</keyword>
<reference evidence="1 2" key="1">
    <citation type="submission" date="2019-08" db="EMBL/GenBank/DDBJ databases">
        <authorList>
            <person name="Liang Q."/>
        </authorList>
    </citation>
    <scope>NUCLEOTIDE SEQUENCE [LARGE SCALE GENOMIC DNA]</scope>
    <source>
        <strain evidence="1 2">V1718</strain>
    </source>
</reference>
<dbReference type="AlphaFoldDB" id="A0A5B8XWD6"/>
<gene>
    <name evidence="1" type="ORF">FRD01_11145</name>
</gene>
<name>A0A5B8XWD6_9DELT</name>
<organism evidence="1 2">
    <name type="scientific">Microvenator marinus</name>
    <dbReference type="NCBI Taxonomy" id="2600177"/>
    <lineage>
        <taxon>Bacteria</taxon>
        <taxon>Deltaproteobacteria</taxon>
        <taxon>Bradymonadales</taxon>
        <taxon>Microvenatoraceae</taxon>
        <taxon>Microvenator</taxon>
    </lineage>
</organism>
<dbReference type="EMBL" id="CP042467">
    <property type="protein sequence ID" value="QED27779.1"/>
    <property type="molecule type" value="Genomic_DNA"/>
</dbReference>
<accession>A0A5B8XWD6</accession>